<gene>
    <name evidence="2" type="ORF">GCM10011382_18120</name>
</gene>
<keyword evidence="3" id="KW-1185">Reference proteome</keyword>
<proteinExistence type="predicted"/>
<evidence type="ECO:0000256" key="1">
    <source>
        <dbReference type="SAM" id="MobiDB-lite"/>
    </source>
</evidence>
<name>A0ABQ1P2Y5_9GAMM</name>
<feature type="region of interest" description="Disordered" evidence="1">
    <location>
        <begin position="45"/>
        <end position="69"/>
    </location>
</feature>
<comment type="caution">
    <text evidence="2">The sequence shown here is derived from an EMBL/GenBank/DDBJ whole genome shotgun (WGS) entry which is preliminary data.</text>
</comment>
<accession>A0ABQ1P2Y5</accession>
<organism evidence="2 3">
    <name type="scientific">Vreelandella lutescens</name>
    <dbReference type="NCBI Taxonomy" id="1602943"/>
    <lineage>
        <taxon>Bacteria</taxon>
        <taxon>Pseudomonadati</taxon>
        <taxon>Pseudomonadota</taxon>
        <taxon>Gammaproteobacteria</taxon>
        <taxon>Oceanospirillales</taxon>
        <taxon>Halomonadaceae</taxon>
        <taxon>Vreelandella</taxon>
    </lineage>
</organism>
<sequence>MLQLFTGDHGNTRRGIVQRLLITGSGNHHIVKLGAVLGGLLGMNSRSNAERDGTGEGGASKAWHGDPLI</sequence>
<evidence type="ECO:0000313" key="3">
    <source>
        <dbReference type="Proteomes" id="UP000597301"/>
    </source>
</evidence>
<dbReference type="Proteomes" id="UP000597301">
    <property type="component" value="Unassembled WGS sequence"/>
</dbReference>
<evidence type="ECO:0000313" key="2">
    <source>
        <dbReference type="EMBL" id="GGC88328.1"/>
    </source>
</evidence>
<protein>
    <submittedName>
        <fullName evidence="2">Uncharacterized protein</fullName>
    </submittedName>
</protein>
<reference evidence="3" key="1">
    <citation type="journal article" date="2019" name="Int. J. Syst. Evol. Microbiol.">
        <title>The Global Catalogue of Microorganisms (GCM) 10K type strain sequencing project: providing services to taxonomists for standard genome sequencing and annotation.</title>
        <authorList>
            <consortium name="The Broad Institute Genomics Platform"/>
            <consortium name="The Broad Institute Genome Sequencing Center for Infectious Disease"/>
            <person name="Wu L."/>
            <person name="Ma J."/>
        </authorList>
    </citation>
    <scope>NUCLEOTIDE SEQUENCE [LARGE SCALE GENOMIC DNA]</scope>
    <source>
        <strain evidence="3">CGMCC 1.15122</strain>
    </source>
</reference>
<dbReference type="EMBL" id="BMHM01000003">
    <property type="protein sequence ID" value="GGC88328.1"/>
    <property type="molecule type" value="Genomic_DNA"/>
</dbReference>